<organism evidence="1 2">
    <name type="scientific">Syntrophotalea carbinolica (strain DSM 2380 / NBRC 103641 / GraBd1)</name>
    <name type="common">Pelobacter carbinolicus</name>
    <dbReference type="NCBI Taxonomy" id="338963"/>
    <lineage>
        <taxon>Bacteria</taxon>
        <taxon>Pseudomonadati</taxon>
        <taxon>Thermodesulfobacteriota</taxon>
        <taxon>Desulfuromonadia</taxon>
        <taxon>Desulfuromonadales</taxon>
        <taxon>Syntrophotaleaceae</taxon>
        <taxon>Syntrophotalea</taxon>
    </lineage>
</organism>
<reference evidence="2" key="1">
    <citation type="submission" date="2005-10" db="EMBL/GenBank/DDBJ databases">
        <title>Complete sequence of Pelobacter carbinolicus DSM 2380.</title>
        <authorList>
            <person name="Copeland A."/>
            <person name="Lucas S."/>
            <person name="Lapidus A."/>
            <person name="Barry K."/>
            <person name="Detter J.C."/>
            <person name="Glavina T."/>
            <person name="Hammon N."/>
            <person name="Israni S."/>
            <person name="Pitluck S."/>
            <person name="Chertkov O."/>
            <person name="Schmutz J."/>
            <person name="Larimer F."/>
            <person name="Land M."/>
            <person name="Kyrpides N."/>
            <person name="Ivanova N."/>
            <person name="Richardson P."/>
        </authorList>
    </citation>
    <scope>NUCLEOTIDE SEQUENCE [LARGE SCALE GENOMIC DNA]</scope>
    <source>
        <strain evidence="2">DSM 2380 / NBRC 103641 / GraBd1</strain>
    </source>
</reference>
<accession>Q0C707</accession>
<gene>
    <name evidence="1" type="ordered locus">Pcar_3159</name>
</gene>
<dbReference type="eggNOG" id="ENOG50338IE">
    <property type="taxonomic scope" value="Bacteria"/>
</dbReference>
<sequence>MYRNKFIQAIHDLRKVKLSFFSKEDGRVVERTCAPMDFGPSRRAKNKADRYHLWDYDSDTKQHVLSLLPGQVQNIEVLESSFKPSEFVTWATDWVVPRNWGTYS</sequence>
<dbReference type="HOGENOM" id="CLU_2261008_0_0_7"/>
<evidence type="ECO:0000313" key="2">
    <source>
        <dbReference type="Proteomes" id="UP000002534"/>
    </source>
</evidence>
<keyword evidence="2" id="KW-1185">Reference proteome</keyword>
<name>Q0C707_SYNC1</name>
<evidence type="ECO:0008006" key="3">
    <source>
        <dbReference type="Google" id="ProtNLM"/>
    </source>
</evidence>
<dbReference type="AlphaFoldDB" id="Q0C707"/>
<evidence type="ECO:0000313" key="1">
    <source>
        <dbReference type="EMBL" id="ABI81780.1"/>
    </source>
</evidence>
<protein>
    <recommendedName>
        <fullName evidence="3">WYL domain-containing protein</fullName>
    </recommendedName>
</protein>
<dbReference type="EMBL" id="CP000142">
    <property type="protein sequence ID" value="ABI81780.1"/>
    <property type="molecule type" value="Genomic_DNA"/>
</dbReference>
<dbReference type="OrthoDB" id="5518952at2"/>
<dbReference type="KEGG" id="pca:Pcar_3159"/>
<reference evidence="1 2" key="2">
    <citation type="journal article" date="2012" name="BMC Genomics">
        <title>The genome of Pelobacter carbinolicus reveals surprising metabolic capabilities and physiological features.</title>
        <authorList>
            <person name="Aklujkar M."/>
            <person name="Haveman S.A."/>
            <person name="Didonato R.Jr."/>
            <person name="Chertkov O."/>
            <person name="Han C.S."/>
            <person name="Land M.L."/>
            <person name="Brown P."/>
            <person name="Lovley D.R."/>
        </authorList>
    </citation>
    <scope>NUCLEOTIDE SEQUENCE [LARGE SCALE GENOMIC DNA]</scope>
    <source>
        <strain evidence="2">DSM 2380 / NBRC 103641 / GraBd1</strain>
    </source>
</reference>
<proteinExistence type="predicted"/>
<dbReference type="Proteomes" id="UP000002534">
    <property type="component" value="Chromosome"/>
</dbReference>
<dbReference type="RefSeq" id="WP_011339816.1">
    <property type="nucleotide sequence ID" value="NC_007498.2"/>
</dbReference>